<accession>A0A0D2VPK1</accession>
<dbReference type="GO" id="GO:0005737">
    <property type="term" value="C:cytoplasm"/>
    <property type="evidence" value="ECO:0007669"/>
    <property type="project" value="TreeGrafter"/>
</dbReference>
<dbReference type="OrthoDB" id="1703350at2759"/>
<dbReference type="GO" id="GO:0006564">
    <property type="term" value="P:L-serine biosynthetic process"/>
    <property type="evidence" value="ECO:0007669"/>
    <property type="project" value="UniProtKB-KW"/>
</dbReference>
<comment type="cofactor">
    <cofactor evidence="1 11">
        <name>pyridoxal 5'-phosphate</name>
        <dbReference type="ChEBI" id="CHEBI:597326"/>
    </cofactor>
</comment>
<evidence type="ECO:0000313" key="15">
    <source>
        <dbReference type="Proteomes" id="UP000008743"/>
    </source>
</evidence>
<organism evidence="14 15">
    <name type="scientific">Capsaspora owczarzaki (strain ATCC 30864)</name>
    <dbReference type="NCBI Taxonomy" id="595528"/>
    <lineage>
        <taxon>Eukaryota</taxon>
        <taxon>Filasterea</taxon>
        <taxon>Capsaspora</taxon>
    </lineage>
</organism>
<dbReference type="STRING" id="595528.A0A0D2VPK1"/>
<dbReference type="FunFam" id="3.90.1150.10:FF:000006">
    <property type="entry name" value="Phosphoserine aminotransferase"/>
    <property type="match status" value="1"/>
</dbReference>
<gene>
    <name evidence="14" type="ORF">CAOG_003399</name>
</gene>
<dbReference type="CDD" id="cd00611">
    <property type="entry name" value="PSAT_like"/>
    <property type="match status" value="1"/>
</dbReference>
<dbReference type="InterPro" id="IPR022278">
    <property type="entry name" value="Pser_aminoTfrase"/>
</dbReference>
<dbReference type="Gene3D" id="3.40.640.10">
    <property type="entry name" value="Type I PLP-dependent aspartate aminotransferase-like (Major domain)"/>
    <property type="match status" value="1"/>
</dbReference>
<dbReference type="Pfam" id="PF00266">
    <property type="entry name" value="Aminotran_5"/>
    <property type="match status" value="1"/>
</dbReference>
<evidence type="ECO:0000256" key="12">
    <source>
        <dbReference type="RuleBase" id="RU004505"/>
    </source>
</evidence>
<evidence type="ECO:0000256" key="7">
    <source>
        <dbReference type="ARBA" id="ARBA00022898"/>
    </source>
</evidence>
<evidence type="ECO:0000256" key="8">
    <source>
        <dbReference type="ARBA" id="ARBA00023299"/>
    </source>
</evidence>
<evidence type="ECO:0000256" key="1">
    <source>
        <dbReference type="ARBA" id="ARBA00001933"/>
    </source>
</evidence>
<dbReference type="PROSITE" id="PS00595">
    <property type="entry name" value="AA_TRANSFER_CLASS_5"/>
    <property type="match status" value="1"/>
</dbReference>
<protein>
    <recommendedName>
        <fullName evidence="12">Phosphoserine aminotransferase</fullName>
        <ecNumber evidence="12">2.6.1.52</ecNumber>
    </recommendedName>
</protein>
<dbReference type="UniPathway" id="UPA00135">
    <property type="reaction ID" value="UER00197"/>
</dbReference>
<keyword evidence="5 12" id="KW-0028">Amino-acid biosynthesis</keyword>
<dbReference type="InterPro" id="IPR015422">
    <property type="entry name" value="PyrdxlP-dep_Trfase_small"/>
</dbReference>
<keyword evidence="7" id="KW-0663">Pyridoxal phosphate</keyword>
<evidence type="ECO:0000256" key="11">
    <source>
        <dbReference type="RuleBase" id="RU004504"/>
    </source>
</evidence>
<dbReference type="InterPro" id="IPR020578">
    <property type="entry name" value="Aminotrans_V_PyrdxlP_BS"/>
</dbReference>
<reference evidence="15" key="1">
    <citation type="submission" date="2011-02" db="EMBL/GenBank/DDBJ databases">
        <title>The Genome Sequence of Capsaspora owczarzaki ATCC 30864.</title>
        <authorList>
            <person name="Russ C."/>
            <person name="Cuomo C."/>
            <person name="Burger G."/>
            <person name="Gray M.W."/>
            <person name="Holland P.W.H."/>
            <person name="King N."/>
            <person name="Lang F.B.F."/>
            <person name="Roger A.J."/>
            <person name="Ruiz-Trillo I."/>
            <person name="Young S.K."/>
            <person name="Zeng Q."/>
            <person name="Gargeya S."/>
            <person name="Alvarado L."/>
            <person name="Berlin A."/>
            <person name="Chapman S.B."/>
            <person name="Chen Z."/>
            <person name="Freedman E."/>
            <person name="Gellesch M."/>
            <person name="Goldberg J."/>
            <person name="Griggs A."/>
            <person name="Gujja S."/>
            <person name="Heilman E."/>
            <person name="Heiman D."/>
            <person name="Howarth C."/>
            <person name="Mehta T."/>
            <person name="Neiman D."/>
            <person name="Pearson M."/>
            <person name="Roberts A."/>
            <person name="Saif S."/>
            <person name="Shea T."/>
            <person name="Shenoy N."/>
            <person name="Sisk P."/>
            <person name="Stolte C."/>
            <person name="Sykes S."/>
            <person name="White J."/>
            <person name="Yandava C."/>
            <person name="Haas B."/>
            <person name="Nusbaum C."/>
            <person name="Birren B."/>
        </authorList>
    </citation>
    <scope>NUCLEOTIDE SEQUENCE</scope>
    <source>
        <strain evidence="15">ATCC 30864</strain>
    </source>
</reference>
<keyword evidence="8 12" id="KW-0718">Serine biosynthesis</keyword>
<dbReference type="Gene3D" id="3.90.1150.10">
    <property type="entry name" value="Aspartate Aminotransferase, domain 1"/>
    <property type="match status" value="1"/>
</dbReference>
<dbReference type="FunCoup" id="A0A0D2VPK1">
    <property type="interactions" value="332"/>
</dbReference>
<keyword evidence="6 12" id="KW-0808">Transferase</keyword>
<dbReference type="OMA" id="AFVYFCD"/>
<evidence type="ECO:0000313" key="14">
    <source>
        <dbReference type="EMBL" id="KJE92422.1"/>
    </source>
</evidence>
<dbReference type="eggNOG" id="KOG2790">
    <property type="taxonomic scope" value="Eukaryota"/>
</dbReference>
<dbReference type="NCBIfam" id="NF003764">
    <property type="entry name" value="PRK05355.1"/>
    <property type="match status" value="1"/>
</dbReference>
<dbReference type="PANTHER" id="PTHR43247">
    <property type="entry name" value="PHOSPHOSERINE AMINOTRANSFERASE"/>
    <property type="match status" value="1"/>
</dbReference>
<dbReference type="PIRSF" id="PIRSF000525">
    <property type="entry name" value="SerC"/>
    <property type="match status" value="1"/>
</dbReference>
<dbReference type="GO" id="GO:0004648">
    <property type="term" value="F:O-phospho-L-serine:2-oxoglutarate aminotransferase activity"/>
    <property type="evidence" value="ECO:0007669"/>
    <property type="project" value="UniProtKB-EC"/>
</dbReference>
<dbReference type="GO" id="GO:0030170">
    <property type="term" value="F:pyridoxal phosphate binding"/>
    <property type="evidence" value="ECO:0007669"/>
    <property type="project" value="TreeGrafter"/>
</dbReference>
<dbReference type="NCBIfam" id="TIGR01364">
    <property type="entry name" value="serC_1"/>
    <property type="match status" value="1"/>
</dbReference>
<dbReference type="PhylomeDB" id="A0A0D2VPK1"/>
<evidence type="ECO:0000256" key="3">
    <source>
        <dbReference type="ARBA" id="ARBA00006904"/>
    </source>
</evidence>
<evidence type="ECO:0000256" key="4">
    <source>
        <dbReference type="ARBA" id="ARBA00022576"/>
    </source>
</evidence>
<dbReference type="InParanoid" id="A0A0D2VPK1"/>
<dbReference type="EMBL" id="KE346363">
    <property type="protein sequence ID" value="KJE92422.1"/>
    <property type="molecule type" value="Genomic_DNA"/>
</dbReference>
<keyword evidence="15" id="KW-1185">Reference proteome</keyword>
<evidence type="ECO:0000256" key="10">
    <source>
        <dbReference type="ARBA" id="ARBA00049007"/>
    </source>
</evidence>
<evidence type="ECO:0000256" key="6">
    <source>
        <dbReference type="ARBA" id="ARBA00022679"/>
    </source>
</evidence>
<keyword evidence="4 12" id="KW-0032">Aminotransferase</keyword>
<dbReference type="RefSeq" id="XP_004364238.1">
    <property type="nucleotide sequence ID" value="XM_004364181.2"/>
</dbReference>
<comment type="similarity">
    <text evidence="3">Belongs to the class-V pyridoxal-phosphate-dependent aminotransferase family. SerC subfamily.</text>
</comment>
<evidence type="ECO:0000259" key="13">
    <source>
        <dbReference type="Pfam" id="PF00266"/>
    </source>
</evidence>
<dbReference type="FunFam" id="3.40.640.10:FF:000010">
    <property type="entry name" value="Phosphoserine aminotransferase"/>
    <property type="match status" value="1"/>
</dbReference>
<feature type="domain" description="Aminotransferase class V" evidence="13">
    <location>
        <begin position="6"/>
        <end position="356"/>
    </location>
</feature>
<comment type="catalytic activity">
    <reaction evidence="10 12">
        <text>O-phospho-L-serine + 2-oxoglutarate = 3-phosphooxypyruvate + L-glutamate</text>
        <dbReference type="Rhea" id="RHEA:14329"/>
        <dbReference type="ChEBI" id="CHEBI:16810"/>
        <dbReference type="ChEBI" id="CHEBI:18110"/>
        <dbReference type="ChEBI" id="CHEBI:29985"/>
        <dbReference type="ChEBI" id="CHEBI:57524"/>
        <dbReference type="EC" id="2.6.1.52"/>
    </reaction>
</comment>
<evidence type="ECO:0000256" key="2">
    <source>
        <dbReference type="ARBA" id="ARBA00005099"/>
    </source>
</evidence>
<evidence type="ECO:0000256" key="5">
    <source>
        <dbReference type="ARBA" id="ARBA00022605"/>
    </source>
</evidence>
<dbReference type="Proteomes" id="UP000008743">
    <property type="component" value="Unassembled WGS sequence"/>
</dbReference>
<name>A0A0D2VPK1_CAPO3</name>
<dbReference type="InterPro" id="IPR015421">
    <property type="entry name" value="PyrdxlP-dep_Trfase_major"/>
</dbReference>
<sequence>MSKQVLNFAAGPAALPREVLAKAQSELLDYAGSGISVMELSHRSKEFEGLLNRAIADVKTLLNVPDNYKILFLQGGGSTQFAQVALNLLGAKEGNSADYLVTGTWSLKAYEEAKRYGTINLAFPLPANKKYVTVPPQSEWKLNPAASYVYYCANETVDGVEFDFVPETNGVPLVCDMSSNILSRPVDVAKYGLIFAGAQKNVGPSGVTLVIIRSDLLDVKQHPATPIMLGYKLMAENNSLYNTPPTFAIYICGLVFEHLKALGGIAEMNARNDRKSQALYAAIDNSNGFFTSPVVPAYRSRMNVPFRIRGGDDALENKFLKEAEAQNMIQLKGHRSVGGIRASIYNAISEDNVTQLVAFMNKFLAANNA</sequence>
<evidence type="ECO:0000256" key="9">
    <source>
        <dbReference type="ARBA" id="ARBA00047630"/>
    </source>
</evidence>
<dbReference type="PANTHER" id="PTHR43247:SF1">
    <property type="entry name" value="PHOSPHOSERINE AMINOTRANSFERASE"/>
    <property type="match status" value="1"/>
</dbReference>
<comment type="catalytic activity">
    <reaction evidence="9">
        <text>4-(phosphooxy)-L-threonine + 2-oxoglutarate = (R)-3-hydroxy-2-oxo-4-phosphooxybutanoate + L-glutamate</text>
        <dbReference type="Rhea" id="RHEA:16573"/>
        <dbReference type="ChEBI" id="CHEBI:16810"/>
        <dbReference type="ChEBI" id="CHEBI:29985"/>
        <dbReference type="ChEBI" id="CHEBI:58452"/>
        <dbReference type="ChEBI" id="CHEBI:58538"/>
        <dbReference type="EC" id="2.6.1.52"/>
    </reaction>
</comment>
<comment type="pathway">
    <text evidence="2 12">Amino-acid biosynthesis; L-serine biosynthesis; L-serine from 3-phospho-D-glycerate: step 2/3.</text>
</comment>
<dbReference type="SUPFAM" id="SSF53383">
    <property type="entry name" value="PLP-dependent transferases"/>
    <property type="match status" value="1"/>
</dbReference>
<dbReference type="HAMAP" id="MF_00160">
    <property type="entry name" value="SerC_aminotrans_5"/>
    <property type="match status" value="1"/>
</dbReference>
<dbReference type="InterPro" id="IPR000192">
    <property type="entry name" value="Aminotrans_V_dom"/>
</dbReference>
<dbReference type="InterPro" id="IPR015424">
    <property type="entry name" value="PyrdxlP-dep_Trfase"/>
</dbReference>
<dbReference type="EC" id="2.6.1.52" evidence="12"/>
<proteinExistence type="inferred from homology"/>
<dbReference type="AlphaFoldDB" id="A0A0D2VPK1"/>